<protein>
    <recommendedName>
        <fullName evidence="3">DNA-directed DNA polymerase</fullName>
        <ecNumber evidence="3">2.7.7.7</ecNumber>
    </recommendedName>
</protein>
<dbReference type="Gene3D" id="2.40.50.430">
    <property type="match status" value="1"/>
</dbReference>
<comment type="caution">
    <text evidence="13">The sequence shown here is derived from an EMBL/GenBank/DDBJ whole genome shotgun (WGS) entry which is preliminary data.</text>
</comment>
<keyword evidence="5" id="KW-0548">Nucleotidyltransferase</keyword>
<name>A0A068S5Z4_9FUNG</name>
<feature type="domain" description="DNA polymerase alpha/delta/epsilon subunit B" evidence="11">
    <location>
        <begin position="228"/>
        <end position="441"/>
    </location>
</feature>
<dbReference type="InterPro" id="IPR040663">
    <property type="entry name" value="DNA_pol_D_N"/>
</dbReference>
<dbReference type="Proteomes" id="UP000027586">
    <property type="component" value="Unassembled WGS sequence"/>
</dbReference>
<dbReference type="InterPro" id="IPR024826">
    <property type="entry name" value="DNA_pol_delta/II_ssu"/>
</dbReference>
<dbReference type="InterPro" id="IPR007185">
    <property type="entry name" value="DNA_pol_a/d/e_bsu"/>
</dbReference>
<reference evidence="13" key="1">
    <citation type="submission" date="2013-08" db="EMBL/GenBank/DDBJ databases">
        <title>Gene expansion shapes genome architecture in the human pathogen Lichtheimia corymbifera: an evolutionary genomics analysis in the ancient terrestrial Mucorales (Mucoromycotina).</title>
        <authorList>
            <person name="Schwartze V.U."/>
            <person name="Winter S."/>
            <person name="Shelest E."/>
            <person name="Marcet-Houben M."/>
            <person name="Horn F."/>
            <person name="Wehner S."/>
            <person name="Hoffmann K."/>
            <person name="Riege K."/>
            <person name="Sammeth M."/>
            <person name="Nowrousian M."/>
            <person name="Valiante V."/>
            <person name="Linde J."/>
            <person name="Jacobsen I.D."/>
            <person name="Marz M."/>
            <person name="Brakhage A.A."/>
            <person name="Gabaldon T."/>
            <person name="Bocker S."/>
            <person name="Voigt K."/>
        </authorList>
    </citation>
    <scope>NUCLEOTIDE SEQUENCE [LARGE SCALE GENOMIC DNA]</scope>
    <source>
        <strain evidence="13">FSU 9682</strain>
    </source>
</reference>
<evidence type="ECO:0000259" key="12">
    <source>
        <dbReference type="Pfam" id="PF18018"/>
    </source>
</evidence>
<feature type="domain" description="DNA polymerase delta subunit OB-fold" evidence="12">
    <location>
        <begin position="77"/>
        <end position="208"/>
    </location>
</feature>
<dbReference type="Pfam" id="PF04042">
    <property type="entry name" value="DNA_pol_E_B"/>
    <property type="match status" value="1"/>
</dbReference>
<organism evidence="13 14">
    <name type="scientific">Lichtheimia corymbifera JMRC:FSU:9682</name>
    <dbReference type="NCBI Taxonomy" id="1263082"/>
    <lineage>
        <taxon>Eukaryota</taxon>
        <taxon>Fungi</taxon>
        <taxon>Fungi incertae sedis</taxon>
        <taxon>Mucoromycota</taxon>
        <taxon>Mucoromycotina</taxon>
        <taxon>Mucoromycetes</taxon>
        <taxon>Mucorales</taxon>
        <taxon>Lichtheimiaceae</taxon>
        <taxon>Lichtheimia</taxon>
    </lineage>
</organism>
<keyword evidence="7" id="KW-0239">DNA-directed DNA polymerase</keyword>
<gene>
    <name evidence="13" type="ORF">LCOR_08697.1</name>
</gene>
<accession>A0A068S5Z4</accession>
<feature type="chain" id="PRO_5001652903" description="DNA-directed DNA polymerase" evidence="10">
    <location>
        <begin position="29"/>
        <end position="499"/>
    </location>
</feature>
<evidence type="ECO:0000256" key="8">
    <source>
        <dbReference type="ARBA" id="ARBA00023242"/>
    </source>
</evidence>
<feature type="signal peptide" evidence="10">
    <location>
        <begin position="1"/>
        <end position="28"/>
    </location>
</feature>
<evidence type="ECO:0000256" key="4">
    <source>
        <dbReference type="ARBA" id="ARBA00022679"/>
    </source>
</evidence>
<keyword evidence="6" id="KW-0235">DNA replication</keyword>
<evidence type="ECO:0000256" key="7">
    <source>
        <dbReference type="ARBA" id="ARBA00022932"/>
    </source>
</evidence>
<dbReference type="OrthoDB" id="3763at2759"/>
<comment type="catalytic activity">
    <reaction evidence="9">
        <text>DNA(n) + a 2'-deoxyribonucleoside 5'-triphosphate = DNA(n+1) + diphosphate</text>
        <dbReference type="Rhea" id="RHEA:22508"/>
        <dbReference type="Rhea" id="RHEA-COMP:17339"/>
        <dbReference type="Rhea" id="RHEA-COMP:17340"/>
        <dbReference type="ChEBI" id="CHEBI:33019"/>
        <dbReference type="ChEBI" id="CHEBI:61560"/>
        <dbReference type="ChEBI" id="CHEBI:173112"/>
        <dbReference type="EC" id="2.7.7.7"/>
    </reaction>
</comment>
<dbReference type="GO" id="GO:0006281">
    <property type="term" value="P:DNA repair"/>
    <property type="evidence" value="ECO:0007669"/>
    <property type="project" value="UniProtKB-ARBA"/>
</dbReference>
<keyword evidence="10" id="KW-0732">Signal</keyword>
<proteinExistence type="inferred from homology"/>
<dbReference type="EMBL" id="CBTN010000049">
    <property type="protein sequence ID" value="CDH57798.1"/>
    <property type="molecule type" value="Genomic_DNA"/>
</dbReference>
<dbReference type="Pfam" id="PF18018">
    <property type="entry name" value="DNA_pol_D_N"/>
    <property type="match status" value="1"/>
</dbReference>
<evidence type="ECO:0000256" key="10">
    <source>
        <dbReference type="SAM" id="SignalP"/>
    </source>
</evidence>
<evidence type="ECO:0000259" key="11">
    <source>
        <dbReference type="Pfam" id="PF04042"/>
    </source>
</evidence>
<dbReference type="STRING" id="1263082.A0A068S5Z4"/>
<evidence type="ECO:0000256" key="1">
    <source>
        <dbReference type="ARBA" id="ARBA00004123"/>
    </source>
</evidence>
<dbReference type="FunFam" id="2.40.50.430:FF:000002">
    <property type="entry name" value="DNA polymerase delta subunit"/>
    <property type="match status" value="1"/>
</dbReference>
<dbReference type="GO" id="GO:0006273">
    <property type="term" value="P:lagging strand elongation"/>
    <property type="evidence" value="ECO:0007669"/>
    <property type="project" value="UniProtKB-ARBA"/>
</dbReference>
<dbReference type="PANTHER" id="PTHR10416:SF0">
    <property type="entry name" value="DNA POLYMERASE DELTA SUBUNIT 2"/>
    <property type="match status" value="1"/>
</dbReference>
<evidence type="ECO:0000256" key="5">
    <source>
        <dbReference type="ARBA" id="ARBA00022695"/>
    </source>
</evidence>
<dbReference type="PANTHER" id="PTHR10416">
    <property type="entry name" value="DNA POLYMERASE DELTA SUBUNIT 2"/>
    <property type="match status" value="1"/>
</dbReference>
<keyword evidence="4" id="KW-0808">Transferase</keyword>
<evidence type="ECO:0000256" key="9">
    <source>
        <dbReference type="ARBA" id="ARBA00049244"/>
    </source>
</evidence>
<keyword evidence="8" id="KW-0539">Nucleus</keyword>
<dbReference type="Gene3D" id="3.60.21.50">
    <property type="match status" value="1"/>
</dbReference>
<dbReference type="GO" id="GO:0043625">
    <property type="term" value="C:delta DNA polymerase complex"/>
    <property type="evidence" value="ECO:0007669"/>
    <property type="project" value="TreeGrafter"/>
</dbReference>
<dbReference type="CDD" id="cd07387">
    <property type="entry name" value="MPP_PolD2_C"/>
    <property type="match status" value="1"/>
</dbReference>
<evidence type="ECO:0000313" key="14">
    <source>
        <dbReference type="Proteomes" id="UP000027586"/>
    </source>
</evidence>
<evidence type="ECO:0000313" key="13">
    <source>
        <dbReference type="EMBL" id="CDH57798.1"/>
    </source>
</evidence>
<comment type="similarity">
    <text evidence="2">Belongs to the DNA polymerase delta/II small subunit family.</text>
</comment>
<dbReference type="VEuPathDB" id="FungiDB:LCOR_08697.1"/>
<evidence type="ECO:0000256" key="6">
    <source>
        <dbReference type="ARBA" id="ARBA00022705"/>
    </source>
</evidence>
<dbReference type="FunFam" id="3.60.21.50:FF:000002">
    <property type="entry name" value="DNA polymerase delta small subunit"/>
    <property type="match status" value="1"/>
</dbReference>
<comment type="subcellular location">
    <subcellularLocation>
        <location evidence="1">Nucleus</location>
    </subcellularLocation>
</comment>
<dbReference type="EC" id="2.7.7.7" evidence="3"/>
<dbReference type="AlphaFoldDB" id="A0A068S5Z4"/>
<dbReference type="InterPro" id="IPR041863">
    <property type="entry name" value="PolD2_C"/>
</dbReference>
<dbReference type="GO" id="GO:0003677">
    <property type="term" value="F:DNA binding"/>
    <property type="evidence" value="ECO:0007669"/>
    <property type="project" value="InterPro"/>
</dbReference>
<keyword evidence="14" id="KW-1185">Reference proteome</keyword>
<evidence type="ECO:0000256" key="2">
    <source>
        <dbReference type="ARBA" id="ARBA00006035"/>
    </source>
</evidence>
<dbReference type="GO" id="GO:0003887">
    <property type="term" value="F:DNA-directed DNA polymerase activity"/>
    <property type="evidence" value="ECO:0007669"/>
    <property type="project" value="UniProtKB-KW"/>
</dbReference>
<sequence length="499" mass="56216">MKIWVARKSRVLITGLLLLPIHKHNTMASSASSSDKNELCGPVTEQHAYLERRDATFDDLPDRAATLVVKDKAFHRQFASIYFIRLLKLRPVIQNEAEQRWGKLTDKPSYVPKVLDVTHKRCYIIGTVYVDMKLKPNVLNDLAKDHALVAPAMPAKYRADDNRISIEDESGRIVLTGAALEKEFWVTGMIVGLLGKETPEGLFDVHEICYPGIPEQLPLPKRESNKYIALVSGLDLGSKGSFDIKTQMLTEYLSGELGGPDDQKQCSNISRLIIAGNSIGDLELAEDQGTTKKYGQEFIQYDYDPLHHLDELFEELCGTMPIDIMPGERDPANRQLPQQAMQRSLFPRSHAMNNLRMVTNPYWCKVDDVVLLGTSGQNIDDAFKYVDADTPLTLAERCMFWRHIAPSAPDTLWCYPFQDQDPFIVEQSPHVYFVGNQSKFEHSLVEGADGQKIRVVMVPSFAKTGSIVLLNLSNLDCTEIQITDSDRTAQHNENMDTSE</sequence>
<dbReference type="GO" id="GO:1902969">
    <property type="term" value="P:mitotic DNA replication"/>
    <property type="evidence" value="ECO:0007669"/>
    <property type="project" value="UniProtKB-ARBA"/>
</dbReference>
<evidence type="ECO:0000256" key="3">
    <source>
        <dbReference type="ARBA" id="ARBA00012417"/>
    </source>
</evidence>